<gene>
    <name evidence="1" type="primary">Acey_s0098.g3107</name>
    <name evidence="1" type="ORF">Y032_0098g3107</name>
</gene>
<keyword evidence="2" id="KW-1185">Reference proteome</keyword>
<comment type="caution">
    <text evidence="1">The sequence shown here is derived from an EMBL/GenBank/DDBJ whole genome shotgun (WGS) entry which is preliminary data.</text>
</comment>
<reference evidence="2" key="1">
    <citation type="journal article" date="2015" name="Nat. Genet.">
        <title>The genome and transcriptome of the zoonotic hookworm Ancylostoma ceylanicum identify infection-specific gene families.</title>
        <authorList>
            <person name="Schwarz E.M."/>
            <person name="Hu Y."/>
            <person name="Antoshechkin I."/>
            <person name="Miller M.M."/>
            <person name="Sternberg P.W."/>
            <person name="Aroian R.V."/>
        </authorList>
    </citation>
    <scope>NUCLEOTIDE SEQUENCE</scope>
    <source>
        <strain evidence="2">HY135</strain>
    </source>
</reference>
<organism evidence="1 2">
    <name type="scientific">Ancylostoma ceylanicum</name>
    <dbReference type="NCBI Taxonomy" id="53326"/>
    <lineage>
        <taxon>Eukaryota</taxon>
        <taxon>Metazoa</taxon>
        <taxon>Ecdysozoa</taxon>
        <taxon>Nematoda</taxon>
        <taxon>Chromadorea</taxon>
        <taxon>Rhabditida</taxon>
        <taxon>Rhabditina</taxon>
        <taxon>Rhabditomorpha</taxon>
        <taxon>Strongyloidea</taxon>
        <taxon>Ancylostomatidae</taxon>
        <taxon>Ancylostomatinae</taxon>
        <taxon>Ancylostoma</taxon>
    </lineage>
</organism>
<dbReference type="EMBL" id="JARK01001434">
    <property type="protein sequence ID" value="EYC02755.1"/>
    <property type="molecule type" value="Genomic_DNA"/>
</dbReference>
<dbReference type="AlphaFoldDB" id="A0A016TJ77"/>
<dbReference type="Proteomes" id="UP000024635">
    <property type="component" value="Unassembled WGS sequence"/>
</dbReference>
<evidence type="ECO:0000313" key="1">
    <source>
        <dbReference type="EMBL" id="EYC02755.1"/>
    </source>
</evidence>
<evidence type="ECO:0000313" key="2">
    <source>
        <dbReference type="Proteomes" id="UP000024635"/>
    </source>
</evidence>
<sequence>MPLKCFDGWMKKEPKQASPSTRERPRCTFEDVSEYILVACLTWWTTTSPRLRKEEEHARWAAYNSIKSVLEDTEDQKLRRSLNSTVLPTLSYARETWALTKITETQLRSTQISLERRMFGLSLGQQRERHLHNSDVRAMSKVRDAVLHADESKHRPTGQLRLKTEQCGKEVRTRARPTVAEERVV</sequence>
<accession>A0A016TJ77</accession>
<name>A0A016TJ77_9BILA</name>
<proteinExistence type="predicted"/>
<protein>
    <submittedName>
        <fullName evidence="1">Uncharacterized protein</fullName>
    </submittedName>
</protein>